<reference evidence="12" key="1">
    <citation type="submission" date="2020-03" db="EMBL/GenBank/DDBJ databases">
        <title>Molecular networking-based the target discovery of potent antiproliferative macrolactams: 5/6/7/16 polycyclic ansamycins and glycosylated trienomycin from Streptomyces cacaoi subsp. asoensis.</title>
        <authorList>
            <person name="Liu L.-L."/>
        </authorList>
    </citation>
    <scope>NUCLEOTIDE SEQUENCE [LARGE SCALE GENOMIC DNA]</scope>
    <source>
        <strain evidence="12">H2S5</strain>
    </source>
</reference>
<dbReference type="PANTHER" id="PTHR24421">
    <property type="entry name" value="NITRATE/NITRITE SENSOR PROTEIN NARX-RELATED"/>
    <property type="match status" value="1"/>
</dbReference>
<keyword evidence="4" id="KW-0808">Transferase</keyword>
<keyword evidence="10" id="KW-1133">Transmembrane helix</keyword>
<keyword evidence="7" id="KW-0067">ATP-binding</keyword>
<evidence type="ECO:0000256" key="10">
    <source>
        <dbReference type="SAM" id="Phobius"/>
    </source>
</evidence>
<evidence type="ECO:0000259" key="11">
    <source>
        <dbReference type="SMART" id="SM00387"/>
    </source>
</evidence>
<dbReference type="InterPro" id="IPR055558">
    <property type="entry name" value="DUF7134"/>
</dbReference>
<sequence>MTTTWQGHLRNHPRTVDSALAVVLFVVAFPGSMYSVSDAAAPDRWWPCVLLAGISCTTLVWRRTRPRPVTAVAVLCATGMALAGYVMTALLLAPLMVALYSLAAHTERTTTRNLTLAAVILVAGAALIADPAGDALALNVIGPVAWLLLPAALGSTARFRRAYLESVHARAEYAERTREEEARHRVAEERMRIARELHDVSAHHLALANAQATTAALLIRSHPAQAEKMVNALGDTTAAALRELKASVGLLRRSDASEDSTQPAPGLAQLPDLVAAHTAAGLTVTLTAHGQPQPLSPGADLTAYRIVQEALANVAKHARTSTAEVDLVYTHDRLAITVTDHGTVPSTATDSTPGSGYGLIGMRERALSVGGHLRAGHRPTGGFEVSTELPLHPYAPAEDSTP</sequence>
<feature type="transmembrane region" description="Helical" evidence="10">
    <location>
        <begin position="18"/>
        <end position="36"/>
    </location>
</feature>
<dbReference type="Gene3D" id="3.30.565.10">
    <property type="entry name" value="Histidine kinase-like ATPase, C-terminal domain"/>
    <property type="match status" value="1"/>
</dbReference>
<dbReference type="AlphaFoldDB" id="A0A6M4WYI1"/>
<proteinExistence type="predicted"/>
<dbReference type="InterPro" id="IPR003594">
    <property type="entry name" value="HATPase_dom"/>
</dbReference>
<dbReference type="GO" id="GO:0005524">
    <property type="term" value="F:ATP binding"/>
    <property type="evidence" value="ECO:0007669"/>
    <property type="project" value="UniProtKB-KW"/>
</dbReference>
<keyword evidence="10" id="KW-0472">Membrane</keyword>
<keyword evidence="5" id="KW-0547">Nucleotide-binding</keyword>
<dbReference type="Pfam" id="PF07730">
    <property type="entry name" value="HisKA_3"/>
    <property type="match status" value="1"/>
</dbReference>
<evidence type="ECO:0000256" key="2">
    <source>
        <dbReference type="ARBA" id="ARBA00012438"/>
    </source>
</evidence>
<dbReference type="SMART" id="SM00387">
    <property type="entry name" value="HATPase_c"/>
    <property type="match status" value="1"/>
</dbReference>
<feature type="transmembrane region" description="Helical" evidence="10">
    <location>
        <begin position="114"/>
        <end position="129"/>
    </location>
</feature>
<keyword evidence="10" id="KW-0812">Transmembrane</keyword>
<dbReference type="GO" id="GO:0000155">
    <property type="term" value="F:phosphorelay sensor kinase activity"/>
    <property type="evidence" value="ECO:0007669"/>
    <property type="project" value="InterPro"/>
</dbReference>
<protein>
    <recommendedName>
        <fullName evidence="2">histidine kinase</fullName>
        <ecNumber evidence="2">2.7.13.3</ecNumber>
    </recommendedName>
</protein>
<dbReference type="CDD" id="cd16917">
    <property type="entry name" value="HATPase_UhpB-NarQ-NarX-like"/>
    <property type="match status" value="1"/>
</dbReference>
<evidence type="ECO:0000256" key="5">
    <source>
        <dbReference type="ARBA" id="ARBA00022741"/>
    </source>
</evidence>
<feature type="domain" description="Histidine kinase/HSP90-like ATPase" evidence="11">
    <location>
        <begin position="298"/>
        <end position="393"/>
    </location>
</feature>
<evidence type="ECO:0000256" key="1">
    <source>
        <dbReference type="ARBA" id="ARBA00000085"/>
    </source>
</evidence>
<dbReference type="Gene3D" id="1.20.5.1930">
    <property type="match status" value="1"/>
</dbReference>
<evidence type="ECO:0000256" key="3">
    <source>
        <dbReference type="ARBA" id="ARBA00022553"/>
    </source>
</evidence>
<dbReference type="PANTHER" id="PTHR24421:SF10">
    <property type="entry name" value="NITRATE_NITRITE SENSOR PROTEIN NARQ"/>
    <property type="match status" value="1"/>
</dbReference>
<dbReference type="EMBL" id="CP049838">
    <property type="protein sequence ID" value="QJT05580.1"/>
    <property type="molecule type" value="Genomic_DNA"/>
</dbReference>
<dbReference type="InterPro" id="IPR050482">
    <property type="entry name" value="Sensor_HK_TwoCompSys"/>
</dbReference>
<gene>
    <name evidence="12" type="ORF">G9272_39055</name>
</gene>
<evidence type="ECO:0000256" key="8">
    <source>
        <dbReference type="ARBA" id="ARBA00023012"/>
    </source>
</evidence>
<evidence type="ECO:0000256" key="9">
    <source>
        <dbReference type="SAM" id="MobiDB-lite"/>
    </source>
</evidence>
<name>A0A6M4WYI1_9ACTN</name>
<feature type="region of interest" description="Disordered" evidence="9">
    <location>
        <begin position="379"/>
        <end position="402"/>
    </location>
</feature>
<dbReference type="InterPro" id="IPR011712">
    <property type="entry name" value="Sig_transdc_His_kin_sub3_dim/P"/>
</dbReference>
<accession>A0A6M4WYI1</accession>
<dbReference type="RefSeq" id="WP_171400902.1">
    <property type="nucleotide sequence ID" value="NZ_CP049838.1"/>
</dbReference>
<evidence type="ECO:0000256" key="4">
    <source>
        <dbReference type="ARBA" id="ARBA00022679"/>
    </source>
</evidence>
<evidence type="ECO:0000313" key="12">
    <source>
        <dbReference type="EMBL" id="QJT05580.1"/>
    </source>
</evidence>
<dbReference type="GO" id="GO:0046983">
    <property type="term" value="F:protein dimerization activity"/>
    <property type="evidence" value="ECO:0007669"/>
    <property type="project" value="InterPro"/>
</dbReference>
<dbReference type="EC" id="2.7.13.3" evidence="2"/>
<comment type="catalytic activity">
    <reaction evidence="1">
        <text>ATP + protein L-histidine = ADP + protein N-phospho-L-histidine.</text>
        <dbReference type="EC" id="2.7.13.3"/>
    </reaction>
</comment>
<dbReference type="Pfam" id="PF02518">
    <property type="entry name" value="HATPase_c"/>
    <property type="match status" value="1"/>
</dbReference>
<evidence type="ECO:0000256" key="7">
    <source>
        <dbReference type="ARBA" id="ARBA00022840"/>
    </source>
</evidence>
<evidence type="ECO:0000313" key="13">
    <source>
        <dbReference type="Proteomes" id="UP000502665"/>
    </source>
</evidence>
<keyword evidence="8" id="KW-0902">Two-component regulatory system</keyword>
<keyword evidence="13" id="KW-1185">Reference proteome</keyword>
<dbReference type="Proteomes" id="UP000502665">
    <property type="component" value="Chromosome"/>
</dbReference>
<evidence type="ECO:0000256" key="6">
    <source>
        <dbReference type="ARBA" id="ARBA00022777"/>
    </source>
</evidence>
<keyword evidence="3" id="KW-0597">Phosphoprotein</keyword>
<feature type="transmembrane region" description="Helical" evidence="10">
    <location>
        <begin position="45"/>
        <end position="63"/>
    </location>
</feature>
<keyword evidence="6 12" id="KW-0418">Kinase</keyword>
<dbReference type="GO" id="GO:0016020">
    <property type="term" value="C:membrane"/>
    <property type="evidence" value="ECO:0007669"/>
    <property type="project" value="InterPro"/>
</dbReference>
<organism evidence="12 13">
    <name type="scientific">Streptomyces asoensis</name>
    <dbReference type="NCBI Taxonomy" id="249586"/>
    <lineage>
        <taxon>Bacteria</taxon>
        <taxon>Bacillati</taxon>
        <taxon>Actinomycetota</taxon>
        <taxon>Actinomycetes</taxon>
        <taxon>Kitasatosporales</taxon>
        <taxon>Streptomycetaceae</taxon>
        <taxon>Streptomyces</taxon>
    </lineage>
</organism>
<dbReference type="SUPFAM" id="SSF55874">
    <property type="entry name" value="ATPase domain of HSP90 chaperone/DNA topoisomerase II/histidine kinase"/>
    <property type="match status" value="1"/>
</dbReference>
<dbReference type="Pfam" id="PF23539">
    <property type="entry name" value="DUF7134"/>
    <property type="match status" value="1"/>
</dbReference>
<dbReference type="InterPro" id="IPR036890">
    <property type="entry name" value="HATPase_C_sf"/>
</dbReference>
<feature type="transmembrane region" description="Helical" evidence="10">
    <location>
        <begin position="69"/>
        <end position="102"/>
    </location>
</feature>